<dbReference type="SMART" id="SM00345">
    <property type="entry name" value="HTH_GNTR"/>
    <property type="match status" value="2"/>
</dbReference>
<keyword evidence="7" id="KW-1185">Reference proteome</keyword>
<protein>
    <submittedName>
        <fullName evidence="6">DNA-binding GntR family transcriptional regulator</fullName>
    </submittedName>
</protein>
<dbReference type="InterPro" id="IPR036390">
    <property type="entry name" value="WH_DNA-bd_sf"/>
</dbReference>
<proteinExistence type="predicted"/>
<evidence type="ECO:0000256" key="4">
    <source>
        <dbReference type="SAM" id="MobiDB-lite"/>
    </source>
</evidence>
<evidence type="ECO:0000313" key="6">
    <source>
        <dbReference type="EMBL" id="TCO80559.1"/>
    </source>
</evidence>
<dbReference type="GO" id="GO:0003677">
    <property type="term" value="F:DNA binding"/>
    <property type="evidence" value="ECO:0007669"/>
    <property type="project" value="UniProtKB-KW"/>
</dbReference>
<gene>
    <name evidence="6" type="ORF">EV699_11337</name>
</gene>
<evidence type="ECO:0000256" key="2">
    <source>
        <dbReference type="ARBA" id="ARBA00023125"/>
    </source>
</evidence>
<accession>A0A4R2L8L9</accession>
<keyword evidence="3" id="KW-0804">Transcription</keyword>
<dbReference type="InterPro" id="IPR011711">
    <property type="entry name" value="GntR_C"/>
</dbReference>
<dbReference type="PANTHER" id="PTHR43537">
    <property type="entry name" value="TRANSCRIPTIONAL REGULATOR, GNTR FAMILY"/>
    <property type="match status" value="1"/>
</dbReference>
<dbReference type="InterPro" id="IPR000524">
    <property type="entry name" value="Tscrpt_reg_HTH_GntR"/>
</dbReference>
<keyword evidence="1" id="KW-0805">Transcription regulation</keyword>
<organism evidence="6 7">
    <name type="scientific">Plasticicumulans lactativorans</name>
    <dbReference type="NCBI Taxonomy" id="1133106"/>
    <lineage>
        <taxon>Bacteria</taxon>
        <taxon>Pseudomonadati</taxon>
        <taxon>Pseudomonadota</taxon>
        <taxon>Gammaproteobacteria</taxon>
        <taxon>Candidatus Competibacteraceae</taxon>
        <taxon>Plasticicumulans</taxon>
    </lineage>
</organism>
<dbReference type="InterPro" id="IPR036388">
    <property type="entry name" value="WH-like_DNA-bd_sf"/>
</dbReference>
<dbReference type="OrthoDB" id="7005926at2"/>
<evidence type="ECO:0000256" key="1">
    <source>
        <dbReference type="ARBA" id="ARBA00023015"/>
    </source>
</evidence>
<feature type="region of interest" description="Disordered" evidence="4">
    <location>
        <begin position="283"/>
        <end position="305"/>
    </location>
</feature>
<dbReference type="Pfam" id="PF00392">
    <property type="entry name" value="GntR"/>
    <property type="match status" value="1"/>
</dbReference>
<evidence type="ECO:0000259" key="5">
    <source>
        <dbReference type="PROSITE" id="PS50949"/>
    </source>
</evidence>
<sequence>MTSQTADQLIAAIKEHIAVERFAPGTRLPERTLAELFRVSRTPIREALRKLADESFVEKVDGGGYVVGSAAGQELMQLPEENPEEAGYLRIAQDRLSGALPERFTENEIMRRYGLTRTQLNNILRRMTQEGWVERLLGHGWAFLPTLTSAEAYDQGYRFRILLEPAAILEPMFKVDKKELLRCRQEQMALLDGHLERVSPAQIFDSNSRLHETIAGFSGNAFILDALRRLNRLRRLMEYQKSVDRAASARRCREHLTLIELLLNDQREEAADFMRLHLRDAAREKSAARQMNHPAPSRPDMPDRR</sequence>
<name>A0A4R2L8L9_9GAMM</name>
<feature type="domain" description="HTH gntR-type" evidence="5">
    <location>
        <begin position="3"/>
        <end position="70"/>
    </location>
</feature>
<dbReference type="Pfam" id="PF07729">
    <property type="entry name" value="FCD"/>
    <property type="match status" value="1"/>
</dbReference>
<dbReference type="PROSITE" id="PS50949">
    <property type="entry name" value="HTH_GNTR"/>
    <property type="match status" value="1"/>
</dbReference>
<dbReference type="SMART" id="SM00895">
    <property type="entry name" value="FCD"/>
    <property type="match status" value="1"/>
</dbReference>
<dbReference type="RefSeq" id="WP_132543175.1">
    <property type="nucleotide sequence ID" value="NZ_SLWY01000013.1"/>
</dbReference>
<dbReference type="CDD" id="cd07377">
    <property type="entry name" value="WHTH_GntR"/>
    <property type="match status" value="1"/>
</dbReference>
<dbReference type="Proteomes" id="UP000295765">
    <property type="component" value="Unassembled WGS sequence"/>
</dbReference>
<evidence type="ECO:0000256" key="3">
    <source>
        <dbReference type="ARBA" id="ARBA00023163"/>
    </source>
</evidence>
<dbReference type="GO" id="GO:0003700">
    <property type="term" value="F:DNA-binding transcription factor activity"/>
    <property type="evidence" value="ECO:0007669"/>
    <property type="project" value="InterPro"/>
</dbReference>
<dbReference type="Gene3D" id="1.10.10.10">
    <property type="entry name" value="Winged helix-like DNA-binding domain superfamily/Winged helix DNA-binding domain"/>
    <property type="match status" value="2"/>
</dbReference>
<dbReference type="InterPro" id="IPR008920">
    <property type="entry name" value="TF_FadR/GntR_C"/>
</dbReference>
<dbReference type="EMBL" id="SLWY01000013">
    <property type="protein sequence ID" value="TCO80559.1"/>
    <property type="molecule type" value="Genomic_DNA"/>
</dbReference>
<dbReference type="SUPFAM" id="SSF48008">
    <property type="entry name" value="GntR ligand-binding domain-like"/>
    <property type="match status" value="1"/>
</dbReference>
<dbReference type="AlphaFoldDB" id="A0A4R2L8L9"/>
<dbReference type="Gene3D" id="1.20.120.530">
    <property type="entry name" value="GntR ligand-binding domain-like"/>
    <property type="match status" value="1"/>
</dbReference>
<reference evidence="6 7" key="1">
    <citation type="submission" date="2019-03" db="EMBL/GenBank/DDBJ databases">
        <title>Genomic Encyclopedia of Type Strains, Phase IV (KMG-IV): sequencing the most valuable type-strain genomes for metagenomic binning, comparative biology and taxonomic classification.</title>
        <authorList>
            <person name="Goeker M."/>
        </authorList>
    </citation>
    <scope>NUCLEOTIDE SEQUENCE [LARGE SCALE GENOMIC DNA]</scope>
    <source>
        <strain evidence="6 7">DSM 25287</strain>
    </source>
</reference>
<keyword evidence="2 6" id="KW-0238">DNA-binding</keyword>
<evidence type="ECO:0000313" key="7">
    <source>
        <dbReference type="Proteomes" id="UP000295765"/>
    </source>
</evidence>
<dbReference type="SUPFAM" id="SSF46785">
    <property type="entry name" value="Winged helix' DNA-binding domain"/>
    <property type="match status" value="2"/>
</dbReference>
<comment type="caution">
    <text evidence="6">The sequence shown here is derived from an EMBL/GenBank/DDBJ whole genome shotgun (WGS) entry which is preliminary data.</text>
</comment>
<dbReference type="PANTHER" id="PTHR43537:SF5">
    <property type="entry name" value="UXU OPERON TRANSCRIPTIONAL REGULATOR"/>
    <property type="match status" value="1"/>
</dbReference>